<protein>
    <submittedName>
        <fullName evidence="1">14.1 kDa early protein</fullName>
    </submittedName>
</protein>
<dbReference type="Proteomes" id="UP000098058">
    <property type="component" value="Genome"/>
</dbReference>
<organism evidence="1 5">
    <name type="scientific">Human adenovirus E serotype 4</name>
    <name type="common">HAdV-4</name>
    <name type="synonym">Human adenovirus 4</name>
    <dbReference type="NCBI Taxonomy" id="28280"/>
    <lineage>
        <taxon>Viruses</taxon>
        <taxon>Varidnaviria</taxon>
        <taxon>Bamfordvirae</taxon>
        <taxon>Preplasmiviricota</taxon>
        <taxon>Polisuviricotina</taxon>
        <taxon>Pharingeaviricetes</taxon>
        <taxon>Rowavirales</taxon>
        <taxon>Adenoviridae</taxon>
        <taxon>Mastadenovirus</taxon>
        <taxon>Mastadenovirus exoticum</taxon>
        <taxon>Human mastadenovirus E</taxon>
    </lineage>
</organism>
<sequence length="224" mass="24038">MRDDATVDVLDLTPLGEGHGTREFEPERQFDRINLGIIDGGLPQNLLHVARVVLVGNLGHELLDLLLLKVSAAGALHGGREVVGDAAHELREGVHARLVPDAAVNHGALGIAGAHDHLGEVELHVARKNRVVAEALVEVVERGGNVLSDKEVHNPAAERHFADVAQGFQALHGLVKVHGEVEKLGVACRYGQVLLQKTDELGDGGAHLALEGSREFLHFLLFIH</sequence>
<name>Q5GFB8_ADE04</name>
<evidence type="ECO:0000313" key="4">
    <source>
        <dbReference type="Proteomes" id="UP000098058"/>
    </source>
</evidence>
<organismHost>
    <name type="scientific">Homo sapiens</name>
    <name type="common">Human</name>
    <dbReference type="NCBI Taxonomy" id="9606"/>
</organismHost>
<reference evidence="2 4" key="1">
    <citation type="journal article" date="2005" name="J. Clin. Microbiol.">
        <title>Genomic and bioinformatics analyses of HAdV-4vac and HAdV-7vac, two human adenovirus (HAdV) strains that constituted original prophylaxis against HAdV-related acute respiratory disease, a reemerging epidemic disease.</title>
        <authorList>
            <person name="Purkayastha A."/>
            <person name="Su J."/>
            <person name="McGraw J."/>
            <person name="Ditty S.E."/>
            <person name="Hadfield T.L."/>
            <person name="Seto J."/>
            <person name="Russell K.L."/>
            <person name="Tibbetts C."/>
            <person name="Seto D."/>
        </authorList>
    </citation>
    <scope>NUCLEOTIDE SEQUENCE [LARGE SCALE GENOMIC DNA]</scope>
</reference>
<dbReference type="Proteomes" id="UP000663433">
    <property type="component" value="Segment"/>
</dbReference>
<evidence type="ECO:0000313" key="5">
    <source>
        <dbReference type="Proteomes" id="UP000121676"/>
    </source>
</evidence>
<dbReference type="EMBL" id="MN936177">
    <property type="protein sequence ID" value="QOX73560.1"/>
    <property type="molecule type" value="Genomic_DNA"/>
</dbReference>
<reference evidence="3" key="3">
    <citation type="submission" date="2020-01" db="EMBL/GenBank/DDBJ databases">
        <title>A phase 1 two-arm, randomized, double-blind, active-controlled study to assess the safety, pharmacodynamics, and immunogenicity of live, oral adenovirus type 4 and type 7 vaccines in seronegative adults.</title>
        <authorList>
            <person name="Beaty S."/>
            <person name="Collins N."/>
            <person name="Binn L."/>
            <person name="Walls S."/>
            <person name="Karasavva N."/>
            <person name="Kuschner R."/>
            <person name="Jarman R."/>
            <person name="Hang J."/>
            <person name="Adhikari A."/>
            <person name="Maljkovic Berry I."/>
            <person name="Fung C."/>
            <person name="Yang Y."/>
            <person name="Mendy J."/>
            <person name="Lock M."/>
            <person name="Bennett S."/>
            <person name="Delame P.-A."/>
            <person name="Warfield K."/>
            <person name="Shabram P."/>
        </authorList>
    </citation>
    <scope>NUCLEOTIDE SEQUENCE</scope>
    <source>
        <strain evidence="3">Vaccine</strain>
    </source>
</reference>
<evidence type="ECO:0000313" key="3">
    <source>
        <dbReference type="EMBL" id="QOX73560.1"/>
    </source>
</evidence>
<evidence type="ECO:0000313" key="1">
    <source>
        <dbReference type="EMBL" id="AAT97441.1"/>
    </source>
</evidence>
<accession>Q5GFB8</accession>
<proteinExistence type="predicted"/>
<reference evidence="1 5" key="2">
    <citation type="journal article" date="2005" name="J. Virol.">
        <title>Genomic and bioinformatics analysis of HAdV-4, a human adenovirus causing acute respiratory disease: implications for gene therapy and vaccine vector development.</title>
        <authorList>
            <person name="Purkayastha A."/>
            <person name="Ditty S.E."/>
            <person name="Su J."/>
            <person name="McGraw J."/>
            <person name="Hadfield T.L."/>
            <person name="Tibbetts C."/>
            <person name="Seto D."/>
        </authorList>
    </citation>
    <scope>NUCLEOTIDE SEQUENCE [LARGE SCALE GENOMIC DNA]</scope>
    <source>
        <strain evidence="1">RI-67</strain>
    </source>
</reference>
<dbReference type="Proteomes" id="UP000121676">
    <property type="component" value="Segment"/>
</dbReference>
<dbReference type="EMBL" id="AY594253">
    <property type="protein sequence ID" value="AAT97441.1"/>
    <property type="molecule type" value="Genomic_DNA"/>
</dbReference>
<dbReference type="EMBL" id="AY594254">
    <property type="protein sequence ID" value="AAT97489.1"/>
    <property type="molecule type" value="Genomic_DNA"/>
</dbReference>
<evidence type="ECO:0000313" key="2">
    <source>
        <dbReference type="EMBL" id="AAT97489.1"/>
    </source>
</evidence>